<dbReference type="Pfam" id="PF11006">
    <property type="entry name" value="DUF2845"/>
    <property type="match status" value="1"/>
</dbReference>
<evidence type="ECO:0000256" key="1">
    <source>
        <dbReference type="ARBA" id="ARBA00022729"/>
    </source>
</evidence>
<dbReference type="STRING" id="558152.IQ37_00540"/>
<evidence type="ECO:0000313" key="3">
    <source>
        <dbReference type="Proteomes" id="UP000028709"/>
    </source>
</evidence>
<dbReference type="AlphaFoldDB" id="A0A086BMY8"/>
<dbReference type="Proteomes" id="UP000028709">
    <property type="component" value="Unassembled WGS sequence"/>
</dbReference>
<reference evidence="2 3" key="1">
    <citation type="submission" date="2014-07" db="EMBL/GenBank/DDBJ databases">
        <title>Genome of Chryseobacterium piperi CTM.</title>
        <authorList>
            <person name="Pipes S.E."/>
            <person name="Stropko S.J."/>
            <person name="Newman J.D."/>
        </authorList>
    </citation>
    <scope>NUCLEOTIDE SEQUENCE [LARGE SCALE GENOMIC DNA]</scope>
    <source>
        <strain evidence="2 3">CTM</strain>
    </source>
</reference>
<dbReference type="KEGG" id="cpip:CJF12_12945"/>
<protein>
    <recommendedName>
        <fullName evidence="4">Lipoprotein</fullName>
    </recommendedName>
</protein>
<dbReference type="Gene3D" id="3.30.1450.10">
    <property type="match status" value="1"/>
</dbReference>
<keyword evidence="1" id="KW-0732">Signal</keyword>
<evidence type="ECO:0008006" key="4">
    <source>
        <dbReference type="Google" id="ProtNLM"/>
    </source>
</evidence>
<dbReference type="EMBL" id="JPRJ01000001">
    <property type="protein sequence ID" value="KFF30302.1"/>
    <property type="molecule type" value="Genomic_DNA"/>
</dbReference>
<dbReference type="OrthoDB" id="1453008at2"/>
<organism evidence="2 3">
    <name type="scientific">Chryseobacterium piperi</name>
    <dbReference type="NCBI Taxonomy" id="558152"/>
    <lineage>
        <taxon>Bacteria</taxon>
        <taxon>Pseudomonadati</taxon>
        <taxon>Bacteroidota</taxon>
        <taxon>Flavobacteriia</taxon>
        <taxon>Flavobacteriales</taxon>
        <taxon>Weeksellaceae</taxon>
        <taxon>Chryseobacterium group</taxon>
        <taxon>Chryseobacterium</taxon>
    </lineage>
</organism>
<dbReference type="InterPro" id="IPR037873">
    <property type="entry name" value="BamE-like"/>
</dbReference>
<dbReference type="eggNOG" id="ENOG50349JK">
    <property type="taxonomic scope" value="Bacteria"/>
</dbReference>
<dbReference type="PROSITE" id="PS51257">
    <property type="entry name" value="PROKAR_LIPOPROTEIN"/>
    <property type="match status" value="1"/>
</dbReference>
<sequence>MRLFLIQTLGIVLILASLTSCKTRSKFTSNSISIGMTKEQVVSKFGQPYKSAFTENKETGEIKETLYYRENLWIAGNNSITNILVFKDGKLVSLEQGQEANTSSPTILTQHP</sequence>
<proteinExistence type="predicted"/>
<gene>
    <name evidence="2" type="ORF">IQ37_00540</name>
</gene>
<comment type="caution">
    <text evidence="2">The sequence shown here is derived from an EMBL/GenBank/DDBJ whole genome shotgun (WGS) entry which is preliminary data.</text>
</comment>
<dbReference type="RefSeq" id="WP_034680530.1">
    <property type="nucleotide sequence ID" value="NZ_CP023049.2"/>
</dbReference>
<evidence type="ECO:0000313" key="2">
    <source>
        <dbReference type="EMBL" id="KFF30302.1"/>
    </source>
</evidence>
<keyword evidence="3" id="KW-1185">Reference proteome</keyword>
<name>A0A086BMY8_9FLAO</name>
<accession>A0A086BMY8</accession>
<dbReference type="InterPro" id="IPR021268">
    <property type="entry name" value="DUF2845"/>
</dbReference>